<evidence type="ECO:0000313" key="3">
    <source>
        <dbReference type="EMBL" id="PCJ03747.1"/>
    </source>
</evidence>
<dbReference type="EMBL" id="NVUS01000001">
    <property type="protein sequence ID" value="PCJ03747.1"/>
    <property type="molecule type" value="Genomic_DNA"/>
</dbReference>
<dbReference type="PIRSF" id="PIRSF014753">
    <property type="entry name" value="UCP014753"/>
    <property type="match status" value="1"/>
</dbReference>
<proteinExistence type="predicted"/>
<reference key="1">
    <citation type="submission" date="2017-08" db="EMBL/GenBank/DDBJ databases">
        <title>A dynamic microbial community with high functional redundancy inhabits the cold, oxic subseafloor aquifer.</title>
        <authorList>
            <person name="Tully B.J."/>
            <person name="Wheat C.G."/>
            <person name="Glazer B.T."/>
            <person name="Huber J.A."/>
        </authorList>
    </citation>
    <scope>NUCLEOTIDE SEQUENCE [LARGE SCALE GENOMIC DNA]</scope>
</reference>
<dbReference type="AlphaFoldDB" id="A0A2A4Z9R1"/>
<dbReference type="InterPro" id="IPR049349">
    <property type="entry name" value="DUF2264_N"/>
</dbReference>
<feature type="domain" description="DUF2264" evidence="2">
    <location>
        <begin position="437"/>
        <end position="647"/>
    </location>
</feature>
<dbReference type="InterPro" id="IPR049237">
    <property type="entry name" value="DUF2264_C"/>
</dbReference>
<accession>A0A2A4Z9R1</accession>
<evidence type="ECO:0000259" key="2">
    <source>
        <dbReference type="Pfam" id="PF20938"/>
    </source>
</evidence>
<gene>
    <name evidence="3" type="ORF">COB13_00485</name>
</gene>
<reference evidence="3" key="2">
    <citation type="journal article" date="2018" name="ISME J.">
        <title>A dynamic microbial community with high functional redundancy inhabits the cold, oxic subseafloor aquifer.</title>
        <authorList>
            <person name="Tully B.J."/>
            <person name="Wheat C.G."/>
            <person name="Glazer B.T."/>
            <person name="Huber J.A."/>
        </authorList>
    </citation>
    <scope>NUCLEOTIDE SEQUENCE</scope>
    <source>
        <strain evidence="3">NORP83</strain>
    </source>
</reference>
<dbReference type="InterPro" id="IPR016624">
    <property type="entry name" value="UCP014753"/>
</dbReference>
<comment type="caution">
    <text evidence="3">The sequence shown here is derived from an EMBL/GenBank/DDBJ whole genome shotgun (WGS) entry which is preliminary data.</text>
</comment>
<dbReference type="PANTHER" id="PTHR35339">
    <property type="entry name" value="LINALOOL DEHYDRATASE_ISOMERASE DOMAIN-CONTAINING PROTEIN"/>
    <property type="match status" value="1"/>
</dbReference>
<evidence type="ECO:0000259" key="1">
    <source>
        <dbReference type="Pfam" id="PF10022"/>
    </source>
</evidence>
<dbReference type="Pfam" id="PF10022">
    <property type="entry name" value="DUF2264"/>
    <property type="match status" value="1"/>
</dbReference>
<evidence type="ECO:0008006" key="4">
    <source>
        <dbReference type="Google" id="ProtNLM"/>
    </source>
</evidence>
<feature type="domain" description="DUF2264" evidence="1">
    <location>
        <begin position="76"/>
        <end position="416"/>
    </location>
</feature>
<dbReference type="Pfam" id="PF20938">
    <property type="entry name" value="DUF2264_C"/>
    <property type="match status" value="1"/>
</dbReference>
<protein>
    <recommendedName>
        <fullName evidence="4">DUF2264 domain-containing protein</fullName>
    </recommendedName>
</protein>
<dbReference type="PANTHER" id="PTHR35339:SF4">
    <property type="entry name" value="LINALOOL DEHYDRATASE_ISOMERASE DOMAIN-CONTAINING PROTEIN"/>
    <property type="match status" value="1"/>
</dbReference>
<organism evidence="3">
    <name type="scientific">OCS116 cluster bacterium</name>
    <dbReference type="NCBI Taxonomy" id="2030921"/>
    <lineage>
        <taxon>Bacteria</taxon>
        <taxon>Pseudomonadati</taxon>
        <taxon>Pseudomonadota</taxon>
        <taxon>Alphaproteobacteria</taxon>
        <taxon>OCS116 cluster</taxon>
    </lineage>
</organism>
<name>A0A2A4Z9R1_9PROT</name>
<sequence length="667" mass="75191">MWRFHIMMPMFTGYYSRCIRRNRPVLFICALYRNLYSLDYDLRGDGMGNSKSGWYADPSVVRLTANNPLHNNPFKTRHDMQQAMADLFAPIRPHYSTGGARLQLNTSAAIYDIAAAELEGFSRPLWGIVPLVAGGGEFADFDIYLNGLTAGTDPQNREYWGALKGTDQRMVEMAAIGFALLMIPEKIYAPLSPVAQNNLADWLRLINQYPTPDNNWRFFRILVNLGLQNVGQGFSSSHLTDDFAALDRFYTSDGWYTDGMVNQMDYYIPFAMHFYGLLLSKLAVNSFPFEAEKYRDRARLFAQDFQYFFGADGAAVPYGRSMTYRFAQSAFWSAAAFADVEAMPWGDMKGHLLRNFRWWGEQPIAERDGVLSIGYAYPNLIMSEQYNAPGSPYWALKSFAALAVPEDHAFWQAEESVAQDLPAKPVGTQPVGFLARRAKGEVVLLNGGQTGKFHRHNAAKYGKFAYSSEFTFSVSSDNAPCEEMGRHAFDSTMAMSFDGKAWQARALVETSGIEQDLVYGLWQPKDGIKIETWQSFGEDGWHFRVHKIDTDVEFDMIETGFAIDRTDEQILSLAERVKIADGSVCLYMPFGMSAIMDMDGDRTADAIQAWPNTNLRFPRTAIPQLSAKVGMGKRLYVTAIFAMPDENMLLSKPALPESINNLISQFK</sequence>